<dbReference type="PANTHER" id="PTHR43861">
    <property type="entry name" value="TRANS-ACONITATE 2-METHYLTRANSFERASE-RELATED"/>
    <property type="match status" value="1"/>
</dbReference>
<reference evidence="1" key="1">
    <citation type="journal article" date="2015" name="Nature">
        <title>Complex archaea that bridge the gap between prokaryotes and eukaryotes.</title>
        <authorList>
            <person name="Spang A."/>
            <person name="Saw J.H."/>
            <person name="Jorgensen S.L."/>
            <person name="Zaremba-Niedzwiedzka K."/>
            <person name="Martijn J."/>
            <person name="Lind A.E."/>
            <person name="van Eijk R."/>
            <person name="Schleper C."/>
            <person name="Guy L."/>
            <person name="Ettema T.J."/>
        </authorList>
    </citation>
    <scope>NUCLEOTIDE SEQUENCE</scope>
</reference>
<dbReference type="InterPro" id="IPR029063">
    <property type="entry name" value="SAM-dependent_MTases_sf"/>
</dbReference>
<dbReference type="SUPFAM" id="SSF53756">
    <property type="entry name" value="UDP-Glycosyltransferase/glycogen phosphorylase"/>
    <property type="match status" value="1"/>
</dbReference>
<protein>
    <recommendedName>
        <fullName evidence="2">Methyltransferase type 11 domain-containing protein</fullName>
    </recommendedName>
</protein>
<name>A0A0F9QRE2_9ZZZZ</name>
<comment type="caution">
    <text evidence="1">The sequence shown here is derived from an EMBL/GenBank/DDBJ whole genome shotgun (WGS) entry which is preliminary data.</text>
</comment>
<dbReference type="Pfam" id="PF13489">
    <property type="entry name" value="Methyltransf_23"/>
    <property type="match status" value="1"/>
</dbReference>
<dbReference type="AlphaFoldDB" id="A0A0F9QRE2"/>
<dbReference type="EMBL" id="LAZR01003682">
    <property type="protein sequence ID" value="KKN15736.1"/>
    <property type="molecule type" value="Genomic_DNA"/>
</dbReference>
<sequence length="525" mass="61327">MNQAEYGLVQDCVCKEDSSSSYAVINDISTLICNSCSVIRQFVTLTKEEYYEYYRNGYYEGDYTRTYQDELIAAVKRVTAYGDFLKGKILDIGCGLGGFVDYLREKNFDCWGQEITDNSREVSTYRGELESINFPTDYFQTVTIHDVLEHIIDPVSFMKEVFRLTSQEGYVIVDVPNFFSAEGKKHWRKTQHLWMFTYSQLADLLKRIGFDIIKMTEPIPGKMVFYLQKPKQERTKILLPPGIGDIYWVLTKLESFLEINNISLPDIYIQEQGVKNRGLGYLEKFPFLYAKDYIAFPNNARPPEFAEAYKRDEETIFTNVLGCDYFLAFNGPMRFDKSLYNIHPEYEVDYYPRMFVDKEEETYGRESLEKYGDYIIGYFSNHKMYEHWLREFDANKIAKSFISLNHTTGYKVILVGSPWDLDGPAAEIKRLAPDICINLVNQTSLTQLFGLFKFSQGVIGFPSGITIMSVALKVRTVVIWNKYFRRPFWRNACAIDAWNHWYKALDSNELEPQTLVDTFLRVDEW</sequence>
<evidence type="ECO:0008006" key="2">
    <source>
        <dbReference type="Google" id="ProtNLM"/>
    </source>
</evidence>
<dbReference type="SUPFAM" id="SSF53335">
    <property type="entry name" value="S-adenosyl-L-methionine-dependent methyltransferases"/>
    <property type="match status" value="1"/>
</dbReference>
<accession>A0A0F9QRE2</accession>
<organism evidence="1">
    <name type="scientific">marine sediment metagenome</name>
    <dbReference type="NCBI Taxonomy" id="412755"/>
    <lineage>
        <taxon>unclassified sequences</taxon>
        <taxon>metagenomes</taxon>
        <taxon>ecological metagenomes</taxon>
    </lineage>
</organism>
<gene>
    <name evidence="1" type="ORF">LCGC14_0982890</name>
</gene>
<dbReference type="Gene3D" id="3.40.50.150">
    <property type="entry name" value="Vaccinia Virus protein VP39"/>
    <property type="match status" value="1"/>
</dbReference>
<evidence type="ECO:0000313" key="1">
    <source>
        <dbReference type="EMBL" id="KKN15736.1"/>
    </source>
</evidence>
<dbReference type="Gene3D" id="3.40.50.2000">
    <property type="entry name" value="Glycogen Phosphorylase B"/>
    <property type="match status" value="1"/>
</dbReference>
<proteinExistence type="predicted"/>
<dbReference type="PANTHER" id="PTHR43861:SF6">
    <property type="entry name" value="METHYLTRANSFERASE TYPE 11"/>
    <property type="match status" value="1"/>
</dbReference>